<proteinExistence type="predicted"/>
<dbReference type="Gene3D" id="1.10.10.60">
    <property type="entry name" value="Homeodomain-like"/>
    <property type="match status" value="1"/>
</dbReference>
<gene>
    <name evidence="2" type="ORF">Rhal01_01375</name>
</gene>
<protein>
    <recommendedName>
        <fullName evidence="4">Helix-turn-helix domain-containing protein</fullName>
    </recommendedName>
</protein>
<accession>A0ABP9UZP6</accession>
<keyword evidence="3" id="KW-1185">Reference proteome</keyword>
<comment type="caution">
    <text evidence="2">The sequence shown here is derived from an EMBL/GenBank/DDBJ whole genome shotgun (WGS) entry which is preliminary data.</text>
</comment>
<name>A0ABP9UZP6_9BACT</name>
<evidence type="ECO:0008006" key="4">
    <source>
        <dbReference type="Google" id="ProtNLM"/>
    </source>
</evidence>
<dbReference type="Proteomes" id="UP001424741">
    <property type="component" value="Unassembled WGS sequence"/>
</dbReference>
<sequence>MYVLYAADIYVLFIDKDMAKRIDTKTKEEIIRLSQEGVTLADIAEKTGVSVPSISKIRKEAGIGRSRKSSTPVEEGVTTSKQLEAVVKKLLWPSLSKVQKAAPKNANAIAIEVKVTVGSQAYGVEELIAEASKEEQLKQKQLELEEARKRVAAIEAEMQSLK</sequence>
<evidence type="ECO:0000256" key="1">
    <source>
        <dbReference type="SAM" id="Coils"/>
    </source>
</evidence>
<dbReference type="SUPFAM" id="SSF46689">
    <property type="entry name" value="Homeodomain-like"/>
    <property type="match status" value="1"/>
</dbReference>
<keyword evidence="1" id="KW-0175">Coiled coil</keyword>
<dbReference type="EMBL" id="BAABRL010000003">
    <property type="protein sequence ID" value="GAA5495200.1"/>
    <property type="molecule type" value="Genomic_DNA"/>
</dbReference>
<evidence type="ECO:0000313" key="2">
    <source>
        <dbReference type="EMBL" id="GAA5495200.1"/>
    </source>
</evidence>
<evidence type="ECO:0000313" key="3">
    <source>
        <dbReference type="Proteomes" id="UP001424741"/>
    </source>
</evidence>
<reference evidence="2 3" key="1">
    <citation type="submission" date="2024-02" db="EMBL/GenBank/DDBJ databases">
        <title>Rubritalea halochordaticola NBRC 107102.</title>
        <authorList>
            <person name="Ichikawa N."/>
            <person name="Katano-Makiyama Y."/>
            <person name="Hidaka K."/>
        </authorList>
    </citation>
    <scope>NUCLEOTIDE SEQUENCE [LARGE SCALE GENOMIC DNA]</scope>
    <source>
        <strain evidence="2 3">NBRC 107102</strain>
    </source>
</reference>
<organism evidence="2 3">
    <name type="scientific">Rubritalea halochordaticola</name>
    <dbReference type="NCBI Taxonomy" id="714537"/>
    <lineage>
        <taxon>Bacteria</taxon>
        <taxon>Pseudomonadati</taxon>
        <taxon>Verrucomicrobiota</taxon>
        <taxon>Verrucomicrobiia</taxon>
        <taxon>Verrucomicrobiales</taxon>
        <taxon>Rubritaleaceae</taxon>
        <taxon>Rubritalea</taxon>
    </lineage>
</organism>
<feature type="coiled-coil region" evidence="1">
    <location>
        <begin position="124"/>
        <end position="157"/>
    </location>
</feature>
<dbReference type="InterPro" id="IPR009057">
    <property type="entry name" value="Homeodomain-like_sf"/>
</dbReference>
<dbReference type="Pfam" id="PF13384">
    <property type="entry name" value="HTH_23"/>
    <property type="match status" value="1"/>
</dbReference>